<evidence type="ECO:0000259" key="1">
    <source>
        <dbReference type="Pfam" id="PF03061"/>
    </source>
</evidence>
<sequence>MPVPARDLTDLLKQRLPAGLQLPPPCLTAMQAEPLEYEEGQWLSMRFPVLPSYQNPLGYMQGGFIVAALDNTLGPFSYLIAPPSVTGHLAIEYLRPVTPGTSYIDCIARLVQRTSRSLYLAAEVRNPEGKVMALCQSTCQILPA</sequence>
<dbReference type="AlphaFoldDB" id="A0A5C4RV32"/>
<feature type="domain" description="Thioesterase" evidence="1">
    <location>
        <begin position="58"/>
        <end position="132"/>
    </location>
</feature>
<reference evidence="2 3" key="1">
    <citation type="submission" date="2019-03" db="EMBL/GenBank/DDBJ databases">
        <title>Arenimonas daejeonensis sp. nov., isolated from compost.</title>
        <authorList>
            <person name="Jeon C.O."/>
        </authorList>
    </citation>
    <scope>NUCLEOTIDE SEQUENCE [LARGE SCALE GENOMIC DNA]</scope>
    <source>
        <strain evidence="2 3">R29</strain>
    </source>
</reference>
<dbReference type="OrthoDB" id="9813282at2"/>
<organism evidence="2 3">
    <name type="scientific">Arenimonas terrae</name>
    <dbReference type="NCBI Taxonomy" id="2546226"/>
    <lineage>
        <taxon>Bacteria</taxon>
        <taxon>Pseudomonadati</taxon>
        <taxon>Pseudomonadota</taxon>
        <taxon>Gammaproteobacteria</taxon>
        <taxon>Lysobacterales</taxon>
        <taxon>Lysobacteraceae</taxon>
        <taxon>Arenimonas</taxon>
    </lineage>
</organism>
<protein>
    <submittedName>
        <fullName evidence="2">PaaI family thioesterase</fullName>
    </submittedName>
</protein>
<comment type="caution">
    <text evidence="2">The sequence shown here is derived from an EMBL/GenBank/DDBJ whole genome shotgun (WGS) entry which is preliminary data.</text>
</comment>
<dbReference type="RefSeq" id="WP_139445445.1">
    <property type="nucleotide sequence ID" value="NZ_SMDR01000001.1"/>
</dbReference>
<accession>A0A5C4RV32</accession>
<keyword evidence="3" id="KW-1185">Reference proteome</keyword>
<dbReference type="GO" id="GO:0016790">
    <property type="term" value="F:thiolester hydrolase activity"/>
    <property type="evidence" value="ECO:0007669"/>
    <property type="project" value="UniProtKB-ARBA"/>
</dbReference>
<name>A0A5C4RV32_9GAMM</name>
<dbReference type="Gene3D" id="3.10.129.10">
    <property type="entry name" value="Hotdog Thioesterase"/>
    <property type="match status" value="1"/>
</dbReference>
<dbReference type="CDD" id="cd03443">
    <property type="entry name" value="PaaI_thioesterase"/>
    <property type="match status" value="1"/>
</dbReference>
<dbReference type="InterPro" id="IPR029069">
    <property type="entry name" value="HotDog_dom_sf"/>
</dbReference>
<proteinExistence type="predicted"/>
<dbReference type="InterPro" id="IPR006683">
    <property type="entry name" value="Thioestr_dom"/>
</dbReference>
<gene>
    <name evidence="2" type="ORF">E1B00_02920</name>
</gene>
<dbReference type="Proteomes" id="UP000305760">
    <property type="component" value="Unassembled WGS sequence"/>
</dbReference>
<evidence type="ECO:0000313" key="2">
    <source>
        <dbReference type="EMBL" id="TNJ34749.1"/>
    </source>
</evidence>
<dbReference type="Pfam" id="PF03061">
    <property type="entry name" value="4HBT"/>
    <property type="match status" value="1"/>
</dbReference>
<dbReference type="SUPFAM" id="SSF54637">
    <property type="entry name" value="Thioesterase/thiol ester dehydrase-isomerase"/>
    <property type="match status" value="1"/>
</dbReference>
<dbReference type="EMBL" id="SMDR01000001">
    <property type="protein sequence ID" value="TNJ34749.1"/>
    <property type="molecule type" value="Genomic_DNA"/>
</dbReference>
<evidence type="ECO:0000313" key="3">
    <source>
        <dbReference type="Proteomes" id="UP000305760"/>
    </source>
</evidence>